<dbReference type="EMBL" id="JBHRZH010000006">
    <property type="protein sequence ID" value="MFC3761124.1"/>
    <property type="molecule type" value="Genomic_DNA"/>
</dbReference>
<dbReference type="SUPFAM" id="SSF55729">
    <property type="entry name" value="Acyl-CoA N-acyltransferases (Nat)"/>
    <property type="match status" value="1"/>
</dbReference>
<organism evidence="2 3">
    <name type="scientific">Tenggerimyces flavus</name>
    <dbReference type="NCBI Taxonomy" id="1708749"/>
    <lineage>
        <taxon>Bacteria</taxon>
        <taxon>Bacillati</taxon>
        <taxon>Actinomycetota</taxon>
        <taxon>Actinomycetes</taxon>
        <taxon>Propionibacteriales</taxon>
        <taxon>Nocardioidaceae</taxon>
        <taxon>Tenggerimyces</taxon>
    </lineage>
</organism>
<reference evidence="3" key="1">
    <citation type="journal article" date="2019" name="Int. J. Syst. Evol. Microbiol.">
        <title>The Global Catalogue of Microorganisms (GCM) 10K type strain sequencing project: providing services to taxonomists for standard genome sequencing and annotation.</title>
        <authorList>
            <consortium name="The Broad Institute Genomics Platform"/>
            <consortium name="The Broad Institute Genome Sequencing Center for Infectious Disease"/>
            <person name="Wu L."/>
            <person name="Ma J."/>
        </authorList>
    </citation>
    <scope>NUCLEOTIDE SEQUENCE [LARGE SCALE GENOMIC DNA]</scope>
    <source>
        <strain evidence="3">CGMCC 4.7241</strain>
    </source>
</reference>
<proteinExistence type="predicted"/>
<evidence type="ECO:0000313" key="3">
    <source>
        <dbReference type="Proteomes" id="UP001595699"/>
    </source>
</evidence>
<dbReference type="InterPro" id="IPR000182">
    <property type="entry name" value="GNAT_dom"/>
</dbReference>
<dbReference type="PROSITE" id="PS51186">
    <property type="entry name" value="GNAT"/>
    <property type="match status" value="1"/>
</dbReference>
<gene>
    <name evidence="2" type="ORF">ACFOUW_09755</name>
</gene>
<evidence type="ECO:0000313" key="2">
    <source>
        <dbReference type="EMBL" id="MFC3761124.1"/>
    </source>
</evidence>
<protein>
    <submittedName>
        <fullName evidence="2">GNAT family N-acetyltransferase</fullName>
    </submittedName>
</protein>
<feature type="domain" description="N-acetyltransferase" evidence="1">
    <location>
        <begin position="113"/>
        <end position="241"/>
    </location>
</feature>
<comment type="caution">
    <text evidence="2">The sequence shown here is derived from an EMBL/GenBank/DDBJ whole genome shotgun (WGS) entry which is preliminary data.</text>
</comment>
<sequence length="241" mass="25519">MRSIHTLDELRALTDDPYLLWSAQGFRPGVRAWTDDSVGAVAIAVDFAGKDLLVVDGALEDVVRLVAATTGDSALWPIGDADLLSRLHERLPGYDLRRVFGWMQTTLAPAPDPRAELATVTEEPAIDALLEAAFPTSLARPGKPGVARWWIVRGSDGLDGLDACGADAWSTEGVGFLAGVATSTAARGKGYGRAIAATAIATLVSDFGAAALMVDADNVPARKLYESLGMSYRPLRAMVPR</sequence>
<dbReference type="InterPro" id="IPR016181">
    <property type="entry name" value="Acyl_CoA_acyltransferase"/>
</dbReference>
<dbReference type="Proteomes" id="UP001595699">
    <property type="component" value="Unassembled WGS sequence"/>
</dbReference>
<evidence type="ECO:0000259" key="1">
    <source>
        <dbReference type="PROSITE" id="PS51186"/>
    </source>
</evidence>
<dbReference type="Pfam" id="PF00583">
    <property type="entry name" value="Acetyltransf_1"/>
    <property type="match status" value="1"/>
</dbReference>
<dbReference type="RefSeq" id="WP_205117340.1">
    <property type="nucleotide sequence ID" value="NZ_JAFBCM010000001.1"/>
</dbReference>
<name>A0ABV7YAN0_9ACTN</name>
<keyword evidence="3" id="KW-1185">Reference proteome</keyword>
<dbReference type="Gene3D" id="3.40.630.30">
    <property type="match status" value="1"/>
</dbReference>
<accession>A0ABV7YAN0</accession>